<keyword evidence="10" id="KW-1185">Reference proteome</keyword>
<dbReference type="GO" id="GO:0009055">
    <property type="term" value="F:electron transfer activity"/>
    <property type="evidence" value="ECO:0007669"/>
    <property type="project" value="UniProtKB-UniRule"/>
</dbReference>
<evidence type="ECO:0000256" key="5">
    <source>
        <dbReference type="ARBA" id="ARBA00023004"/>
    </source>
</evidence>
<dbReference type="GO" id="GO:0046872">
    <property type="term" value="F:metal ion binding"/>
    <property type="evidence" value="ECO:0007669"/>
    <property type="project" value="UniProtKB-KW"/>
</dbReference>
<dbReference type="EMBL" id="JAEKFT010000028">
    <property type="protein sequence ID" value="MBT0963378.1"/>
    <property type="molecule type" value="Genomic_DNA"/>
</dbReference>
<evidence type="ECO:0000259" key="8">
    <source>
        <dbReference type="Pfam" id="PF01794"/>
    </source>
</evidence>
<protein>
    <recommendedName>
        <fullName evidence="7">Protein-methionine-sulfoxide reductase heme-binding subunit MsrQ</fullName>
    </recommendedName>
    <alternativeName>
        <fullName evidence="7">Flavocytochrome MsrQ</fullName>
    </alternativeName>
</protein>
<dbReference type="GO" id="GO:0020037">
    <property type="term" value="F:heme binding"/>
    <property type="evidence" value="ECO:0007669"/>
    <property type="project" value="UniProtKB-UniRule"/>
</dbReference>
<evidence type="ECO:0000256" key="4">
    <source>
        <dbReference type="ARBA" id="ARBA00022989"/>
    </source>
</evidence>
<comment type="cofactor">
    <cofactor evidence="7">
        <name>FMN</name>
        <dbReference type="ChEBI" id="CHEBI:58210"/>
    </cofactor>
    <text evidence="7">Binds 1 FMN per subunit.</text>
</comment>
<gene>
    <name evidence="7" type="primary">msrQ</name>
    <name evidence="9" type="ORF">I8J34_19515</name>
</gene>
<sequence length="220" mass="25245">MLSNTQIATLKGLIFCLCLVPLALLASAFFRDALGANPIETITHATGDWTLRFLLITLAVTPLRKLTHWHWLVRLRRMLGLYAFFYGTLHLATYLVLDQFFDWNAVVLDVLKRPYITVGFSAFVLMVPLAVTSTNAMIRRLGGRRWQALHRSVYAIAILGVLHFWWLVKADVFEPLIYALILAVLLSLRAWWREQERRRQQSAPPPLATGRSRIIPILPR</sequence>
<keyword evidence="2 7" id="KW-0813">Transport</keyword>
<evidence type="ECO:0000256" key="3">
    <source>
        <dbReference type="ARBA" id="ARBA00022692"/>
    </source>
</evidence>
<keyword evidence="7" id="KW-0249">Electron transport</keyword>
<feature type="transmembrane region" description="Helical" evidence="7">
    <location>
        <begin position="50"/>
        <end position="67"/>
    </location>
</feature>
<proteinExistence type="inferred from homology"/>
<dbReference type="InterPro" id="IPR013130">
    <property type="entry name" value="Fe3_Rdtase_TM_dom"/>
</dbReference>
<dbReference type="GO" id="GO:0030091">
    <property type="term" value="P:protein repair"/>
    <property type="evidence" value="ECO:0007669"/>
    <property type="project" value="UniProtKB-UniRule"/>
</dbReference>
<dbReference type="HAMAP" id="MF_01207">
    <property type="entry name" value="MsrQ"/>
    <property type="match status" value="1"/>
</dbReference>
<keyword evidence="7" id="KW-0285">Flavoprotein</keyword>
<keyword evidence="7" id="KW-0479">Metal-binding</keyword>
<comment type="subunit">
    <text evidence="7">Heterodimer of a catalytic subunit (MsrP) and a heme-binding subunit (MsrQ).</text>
</comment>
<organism evidence="9 10">
    <name type="scientific">Denitromonas iodatirespirans</name>
    <dbReference type="NCBI Taxonomy" id="2795389"/>
    <lineage>
        <taxon>Bacteria</taxon>
        <taxon>Pseudomonadati</taxon>
        <taxon>Pseudomonadota</taxon>
        <taxon>Betaproteobacteria</taxon>
        <taxon>Rhodocyclales</taxon>
        <taxon>Zoogloeaceae</taxon>
        <taxon>Denitromonas</taxon>
    </lineage>
</organism>
<keyword evidence="7" id="KW-1003">Cell membrane</keyword>
<feature type="transmembrane region" description="Helical" evidence="7">
    <location>
        <begin position="172"/>
        <end position="192"/>
    </location>
</feature>
<feature type="transmembrane region" description="Helical" evidence="7">
    <location>
        <begin position="117"/>
        <end position="136"/>
    </location>
</feature>
<evidence type="ECO:0000256" key="7">
    <source>
        <dbReference type="HAMAP-Rule" id="MF_01207"/>
    </source>
</evidence>
<dbReference type="PANTHER" id="PTHR36964">
    <property type="entry name" value="PROTEIN-METHIONINE-SULFOXIDE REDUCTASE HEME-BINDING SUBUNIT MSRQ"/>
    <property type="match status" value="1"/>
</dbReference>
<dbReference type="PANTHER" id="PTHR36964:SF1">
    <property type="entry name" value="PROTEIN-METHIONINE-SULFOXIDE REDUCTASE HEME-BINDING SUBUNIT MSRQ"/>
    <property type="match status" value="1"/>
</dbReference>
<keyword evidence="7" id="KW-0288">FMN</keyword>
<comment type="cofactor">
    <cofactor evidence="7">
        <name>heme b</name>
        <dbReference type="ChEBI" id="CHEBI:60344"/>
    </cofactor>
    <text evidence="7">Binds 1 heme b (iron(II)-protoporphyrin IX) group per subunit.</text>
</comment>
<accession>A0A944DI99</accession>
<keyword evidence="5 7" id="KW-0408">Iron</keyword>
<dbReference type="Pfam" id="PF01794">
    <property type="entry name" value="Ferric_reduct"/>
    <property type="match status" value="1"/>
</dbReference>
<comment type="caution">
    <text evidence="9">The sequence shown here is derived from an EMBL/GenBank/DDBJ whole genome shotgun (WGS) entry which is preliminary data.</text>
</comment>
<dbReference type="GO" id="GO:0010181">
    <property type="term" value="F:FMN binding"/>
    <property type="evidence" value="ECO:0007669"/>
    <property type="project" value="UniProtKB-UniRule"/>
</dbReference>
<feature type="transmembrane region" description="Helical" evidence="7">
    <location>
        <begin position="148"/>
        <end position="166"/>
    </location>
</feature>
<dbReference type="GO" id="GO:0016679">
    <property type="term" value="F:oxidoreductase activity, acting on diphenols and related substances as donors"/>
    <property type="evidence" value="ECO:0007669"/>
    <property type="project" value="TreeGrafter"/>
</dbReference>
<keyword evidence="3 7" id="KW-0812">Transmembrane</keyword>
<comment type="function">
    <text evidence="7">Part of the MsrPQ system that repairs oxidized periplasmic proteins containing methionine sulfoxide residues (Met-O), using respiratory chain electrons. Thus protects these proteins from oxidative-stress damage caused by reactive species of oxygen and chlorine generated by the host defense mechanisms. MsrPQ is essential for the maintenance of envelope integrity under bleach stress, rescuing a wide series of structurally unrelated periplasmic proteins from methionine oxidation. MsrQ provides electrons for reduction to the reductase catalytic subunit MsrP, using the quinone pool of the respiratory chain.</text>
</comment>
<evidence type="ECO:0000313" key="9">
    <source>
        <dbReference type="EMBL" id="MBT0963378.1"/>
    </source>
</evidence>
<feature type="transmembrane region" description="Helical" evidence="7">
    <location>
        <begin position="12"/>
        <end position="30"/>
    </location>
</feature>
<evidence type="ECO:0000256" key="6">
    <source>
        <dbReference type="ARBA" id="ARBA00023136"/>
    </source>
</evidence>
<keyword evidence="7" id="KW-0349">Heme</keyword>
<dbReference type="AlphaFoldDB" id="A0A944DI99"/>
<feature type="transmembrane region" description="Helical" evidence="7">
    <location>
        <begin position="79"/>
        <end position="97"/>
    </location>
</feature>
<keyword evidence="6 7" id="KW-0472">Membrane</keyword>
<evidence type="ECO:0000313" key="10">
    <source>
        <dbReference type="Proteomes" id="UP000694660"/>
    </source>
</evidence>
<dbReference type="GO" id="GO:0005886">
    <property type="term" value="C:plasma membrane"/>
    <property type="evidence" value="ECO:0007669"/>
    <property type="project" value="UniProtKB-SubCell"/>
</dbReference>
<evidence type="ECO:0000256" key="2">
    <source>
        <dbReference type="ARBA" id="ARBA00022448"/>
    </source>
</evidence>
<name>A0A944DI99_DENI1</name>
<dbReference type="InterPro" id="IPR022837">
    <property type="entry name" value="MsrQ-like"/>
</dbReference>
<keyword evidence="4 7" id="KW-1133">Transmembrane helix</keyword>
<comment type="subcellular location">
    <subcellularLocation>
        <location evidence="7">Cell membrane</location>
        <topology evidence="7">Multi-pass membrane protein</topology>
    </subcellularLocation>
    <subcellularLocation>
        <location evidence="1">Membrane</location>
        <topology evidence="1">Multi-pass membrane protein</topology>
    </subcellularLocation>
</comment>
<comment type="similarity">
    <text evidence="7">Belongs to the MsrQ family.</text>
</comment>
<evidence type="ECO:0000256" key="1">
    <source>
        <dbReference type="ARBA" id="ARBA00004141"/>
    </source>
</evidence>
<feature type="domain" description="Ferric oxidoreductase" evidence="8">
    <location>
        <begin position="47"/>
        <end position="161"/>
    </location>
</feature>
<reference evidence="10" key="1">
    <citation type="journal article" date="2022" name="ISME J.">
        <title>Genetic and phylogenetic analysis of dissimilatory iodate-reducing bacteria identifies potential niches across the world's oceans.</title>
        <authorList>
            <person name="Reyes-Umana V."/>
            <person name="Henning Z."/>
            <person name="Lee K."/>
            <person name="Barnum T.P."/>
            <person name="Coates J.D."/>
        </authorList>
    </citation>
    <scope>NUCLEOTIDE SEQUENCE [LARGE SCALE GENOMIC DNA]</scope>
    <source>
        <strain evidence="10">IR12</strain>
    </source>
</reference>
<dbReference type="Proteomes" id="UP000694660">
    <property type="component" value="Unassembled WGS sequence"/>
</dbReference>